<dbReference type="Proteomes" id="UP001144323">
    <property type="component" value="Unassembled WGS sequence"/>
</dbReference>
<dbReference type="AlphaFoldDB" id="A0A9W6GXK6"/>
<dbReference type="SUPFAM" id="SSF56747">
    <property type="entry name" value="Prim-pol domain"/>
    <property type="match status" value="1"/>
</dbReference>
<dbReference type="EMBL" id="BSEC01000001">
    <property type="protein sequence ID" value="GLI94680.1"/>
    <property type="molecule type" value="Genomic_DNA"/>
</dbReference>
<organism evidence="2 3">
    <name type="scientific">Methylocystis echinoides</name>
    <dbReference type="NCBI Taxonomy" id="29468"/>
    <lineage>
        <taxon>Bacteria</taxon>
        <taxon>Pseudomonadati</taxon>
        <taxon>Pseudomonadota</taxon>
        <taxon>Alphaproteobacteria</taxon>
        <taxon>Hyphomicrobiales</taxon>
        <taxon>Methylocystaceae</taxon>
        <taxon>Methylocystis</taxon>
    </lineage>
</organism>
<dbReference type="InterPro" id="IPR015330">
    <property type="entry name" value="DNA_primase/pol_bifunc_N"/>
</dbReference>
<reference evidence="2" key="1">
    <citation type="journal article" date="2023" name="Int. J. Syst. Evol. Microbiol.">
        <title>Methylocystis iwaonis sp. nov., a type II methane-oxidizing bacterium from surface soil of a rice paddy field in Japan, and emended description of the genus Methylocystis (ex Whittenbury et al. 1970) Bowman et al. 1993.</title>
        <authorList>
            <person name="Kaise H."/>
            <person name="Sawadogo J.B."/>
            <person name="Alam M.S."/>
            <person name="Ueno C."/>
            <person name="Dianou D."/>
            <person name="Shinjo R."/>
            <person name="Asakawa S."/>
        </authorList>
    </citation>
    <scope>NUCLEOTIDE SEQUENCE</scope>
    <source>
        <strain evidence="2">LMG27198</strain>
    </source>
</reference>
<evidence type="ECO:0000313" key="3">
    <source>
        <dbReference type="Proteomes" id="UP001144323"/>
    </source>
</evidence>
<dbReference type="RefSeq" id="WP_281804824.1">
    <property type="nucleotide sequence ID" value="NZ_BSEC01000001.1"/>
</dbReference>
<dbReference type="SMART" id="SM00943">
    <property type="entry name" value="Prim-Pol"/>
    <property type="match status" value="1"/>
</dbReference>
<comment type="caution">
    <text evidence="2">The sequence shown here is derived from an EMBL/GenBank/DDBJ whole genome shotgun (WGS) entry which is preliminary data.</text>
</comment>
<gene>
    <name evidence="2" type="ORF">LMG27198_36720</name>
</gene>
<evidence type="ECO:0000313" key="2">
    <source>
        <dbReference type="EMBL" id="GLI94680.1"/>
    </source>
</evidence>
<dbReference type="Pfam" id="PF09250">
    <property type="entry name" value="Prim-Pol"/>
    <property type="match status" value="1"/>
</dbReference>
<proteinExistence type="predicted"/>
<sequence length="452" mass="49469">MTEFSKVPTYGHCARILRTNGYRPIPVRRGSKKPCLPKWPLLCARDLPSRELEDLARRYADDSVALAGGNIVAVDIDSLDEERVAYLKDLTFRVCGETPLIRVGRAPKCALIYRAATAGIRTRRCGDFEIIADKAYILAFGMHPSTGKPYEWLSASPLTVALTELRAVGDEQIETLIARVKGENGSTYTPLGTAIKSTVVTTATTIMPVRAGAWVTNALGMVTDGRDSYLAHLAWKFAQLTPTDVVAIAQKAWLEFSESADLARNRRDGSCQWSYADAFAKAKYLVASNKVARPSRTSSTESGKETLWTPATKHAFANKIAQAGSYRKLSPSAVRVSNLMLAVVHGSGVCFLSTETIASQTQLAVDTVKKSRRILVEQGFWIRSEAVGGRGIVACYQPNPAVLGRDFSELSRKQSLETEPISSSIILVPDEAKWIELLHPQFSRKRSDSNGA</sequence>
<accession>A0A9W6GXK6</accession>
<feature type="domain" description="DNA primase/polymerase bifunctional N-terminal" evidence="1">
    <location>
        <begin position="14"/>
        <end position="180"/>
    </location>
</feature>
<name>A0A9W6GXK6_9HYPH</name>
<keyword evidence="3" id="KW-1185">Reference proteome</keyword>
<protein>
    <recommendedName>
        <fullName evidence="1">DNA primase/polymerase bifunctional N-terminal domain-containing protein</fullName>
    </recommendedName>
</protein>
<evidence type="ECO:0000259" key="1">
    <source>
        <dbReference type="SMART" id="SM00943"/>
    </source>
</evidence>